<dbReference type="PANTHER" id="PTHR48441:SF1">
    <property type="entry name" value="NT-3"/>
    <property type="match status" value="1"/>
</dbReference>
<evidence type="ECO:0000256" key="1">
    <source>
        <dbReference type="SAM" id="MobiDB-lite"/>
    </source>
</evidence>
<evidence type="ECO:0000313" key="3">
    <source>
        <dbReference type="Proteomes" id="UP000005237"/>
    </source>
</evidence>
<dbReference type="Proteomes" id="UP000005237">
    <property type="component" value="Unassembled WGS sequence"/>
</dbReference>
<keyword evidence="3" id="KW-1185">Reference proteome</keyword>
<evidence type="ECO:0000313" key="2">
    <source>
        <dbReference type="EnsemblMetazoa" id="CJA01762.1"/>
    </source>
</evidence>
<organism evidence="2 3">
    <name type="scientific">Caenorhabditis japonica</name>
    <dbReference type="NCBI Taxonomy" id="281687"/>
    <lineage>
        <taxon>Eukaryota</taxon>
        <taxon>Metazoa</taxon>
        <taxon>Ecdysozoa</taxon>
        <taxon>Nematoda</taxon>
        <taxon>Chromadorea</taxon>
        <taxon>Rhabditida</taxon>
        <taxon>Rhabditina</taxon>
        <taxon>Rhabditomorpha</taxon>
        <taxon>Rhabditoidea</taxon>
        <taxon>Rhabditidae</taxon>
        <taxon>Peloderinae</taxon>
        <taxon>Caenorhabditis</taxon>
    </lineage>
</organism>
<accession>A0A8R1DGG4</accession>
<sequence length="135" mass="15770">MSDDSEKVSAYSRRSLKPKAERHVVRGHAEALRALDGLTDEEKAKKSEDMLRKLWKYPHPSWSKITEITKVQTEKTSIEGQVCEDVKREVKHDVDKKIYDVPMDNCHLRLARNRTLRSCPDPWRRYGAHVKLCQV</sequence>
<dbReference type="EnsemblMetazoa" id="CJA01762.1">
    <property type="protein sequence ID" value="CJA01762.1"/>
    <property type="gene ID" value="WBGene00120966"/>
</dbReference>
<dbReference type="PANTHER" id="PTHR48441">
    <property type="match status" value="1"/>
</dbReference>
<reference evidence="2" key="2">
    <citation type="submission" date="2022-06" db="UniProtKB">
        <authorList>
            <consortium name="EnsemblMetazoa"/>
        </authorList>
    </citation>
    <scope>IDENTIFICATION</scope>
    <source>
        <strain evidence="2">DF5081</strain>
    </source>
</reference>
<reference evidence="3" key="1">
    <citation type="submission" date="2010-08" db="EMBL/GenBank/DDBJ databases">
        <authorList>
            <consortium name="Caenorhabditis japonica Sequencing Consortium"/>
            <person name="Wilson R.K."/>
        </authorList>
    </citation>
    <scope>NUCLEOTIDE SEQUENCE [LARGE SCALE GENOMIC DNA]</scope>
    <source>
        <strain evidence="3">DF5081</strain>
    </source>
</reference>
<proteinExistence type="predicted"/>
<feature type="region of interest" description="Disordered" evidence="1">
    <location>
        <begin position="1"/>
        <end position="24"/>
    </location>
</feature>
<name>A0A8R1DGG4_CAEJA</name>
<protein>
    <submittedName>
        <fullName evidence="2">Uncharacterized protein</fullName>
    </submittedName>
</protein>
<dbReference type="AlphaFoldDB" id="A0A8R1DGG4"/>